<dbReference type="Proteomes" id="UP000318585">
    <property type="component" value="Unassembled WGS sequence"/>
</dbReference>
<comment type="caution">
    <text evidence="5">The sequence shown here is derived from an EMBL/GenBank/DDBJ whole genome shotgun (WGS) entry which is preliminary data.</text>
</comment>
<dbReference type="RefSeq" id="WP_143391772.1">
    <property type="nucleotide sequence ID" value="NZ_VJZQ01000030.1"/>
</dbReference>
<dbReference type="CDD" id="cd03360">
    <property type="entry name" value="LbH_AT_putative"/>
    <property type="match status" value="1"/>
</dbReference>
<evidence type="ECO:0000256" key="1">
    <source>
        <dbReference type="ARBA" id="ARBA00007274"/>
    </source>
</evidence>
<accession>A0A553CK68</accession>
<evidence type="ECO:0000256" key="3">
    <source>
        <dbReference type="PIRSR" id="PIRSR620019-2"/>
    </source>
</evidence>
<dbReference type="Gene3D" id="2.160.10.10">
    <property type="entry name" value="Hexapeptide repeat proteins"/>
    <property type="match status" value="1"/>
</dbReference>
<evidence type="ECO:0000313" key="5">
    <source>
        <dbReference type="EMBL" id="TRX20887.1"/>
    </source>
</evidence>
<dbReference type="Gene3D" id="3.40.50.20">
    <property type="match status" value="1"/>
</dbReference>
<feature type="site" description="Increases basicity of active site His" evidence="2">
    <location>
        <position position="134"/>
    </location>
</feature>
<protein>
    <submittedName>
        <fullName evidence="5">Acetyltransferase</fullName>
    </submittedName>
</protein>
<dbReference type="InterPro" id="IPR041561">
    <property type="entry name" value="PglD_N"/>
</dbReference>
<feature type="binding site" evidence="3">
    <location>
        <position position="68"/>
    </location>
    <ligand>
        <name>substrate</name>
    </ligand>
</feature>
<comment type="similarity">
    <text evidence="1">Belongs to the transferase hexapeptide repeat family.</text>
</comment>
<keyword evidence="6" id="KW-1185">Reference proteome</keyword>
<gene>
    <name evidence="5" type="ORF">FNW17_09460</name>
</gene>
<dbReference type="EMBL" id="VJZR01000007">
    <property type="protein sequence ID" value="TRX20887.1"/>
    <property type="molecule type" value="Genomic_DNA"/>
</dbReference>
<feature type="active site" description="Proton acceptor" evidence="2">
    <location>
        <position position="133"/>
    </location>
</feature>
<dbReference type="SUPFAM" id="SSF51161">
    <property type="entry name" value="Trimeric LpxA-like enzymes"/>
    <property type="match status" value="1"/>
</dbReference>
<dbReference type="InterPro" id="IPR011004">
    <property type="entry name" value="Trimer_LpxA-like_sf"/>
</dbReference>
<evidence type="ECO:0000313" key="6">
    <source>
        <dbReference type="Proteomes" id="UP000318585"/>
    </source>
</evidence>
<feature type="binding site" evidence="3">
    <location>
        <position position="142"/>
    </location>
    <ligand>
        <name>acetyl-CoA</name>
        <dbReference type="ChEBI" id="CHEBI:57288"/>
    </ligand>
</feature>
<dbReference type="PANTHER" id="PTHR43300">
    <property type="entry name" value="ACETYLTRANSFERASE"/>
    <property type="match status" value="1"/>
</dbReference>
<feature type="domain" description="PglD N-terminal" evidence="4">
    <location>
        <begin position="6"/>
        <end position="77"/>
    </location>
</feature>
<dbReference type="AlphaFoldDB" id="A0A553CK68"/>
<organism evidence="5 6">
    <name type="scientific">Flavobacterium franklandianum</name>
    <dbReference type="NCBI Taxonomy" id="2594430"/>
    <lineage>
        <taxon>Bacteria</taxon>
        <taxon>Pseudomonadati</taxon>
        <taxon>Bacteroidota</taxon>
        <taxon>Flavobacteriia</taxon>
        <taxon>Flavobacteriales</taxon>
        <taxon>Flavobacteriaceae</taxon>
        <taxon>Flavobacterium</taxon>
    </lineage>
</organism>
<evidence type="ECO:0000259" key="4">
    <source>
        <dbReference type="Pfam" id="PF17836"/>
    </source>
</evidence>
<dbReference type="GO" id="GO:0016740">
    <property type="term" value="F:transferase activity"/>
    <property type="evidence" value="ECO:0007669"/>
    <property type="project" value="UniProtKB-KW"/>
</dbReference>
<sequence length="237" mass="25260">MEENRKLYVFGASGHGKAVTELVLNTNCKIEALIDDAPKSDNLGYIPIVNATGIVKPAPDVALIIAIGNNLTRKNISLRFSDYNFFSSIHQTAFVSPSATVGFGSVIMLRAIINADAKIGNHVIINTAAIIEHECCIDDFVHISPNVTLSGNVSIGLGSHLGAGVIVIPGIKIGKWCTVGAGTVVINDIPDRATVVGNPGKIIKYNNLVETAAKNEKILKKNKVIKINSGNLKFKTY</sequence>
<name>A0A553CK68_9FLAO</name>
<dbReference type="NCBIfam" id="TIGR03570">
    <property type="entry name" value="NeuD_NnaD"/>
    <property type="match status" value="1"/>
</dbReference>
<reference evidence="5 6" key="1">
    <citation type="submission" date="2019-07" db="EMBL/GenBank/DDBJ databases">
        <title>Novel species of Flavobacterium.</title>
        <authorList>
            <person name="Liu Q."/>
            <person name="Xin Y.-H."/>
        </authorList>
    </citation>
    <scope>NUCLEOTIDE SEQUENCE [LARGE SCALE GENOMIC DNA]</scope>
    <source>
        <strain evidence="5 6">LB3P56</strain>
    </source>
</reference>
<dbReference type="OrthoDB" id="9794407at2"/>
<dbReference type="PANTHER" id="PTHR43300:SF7">
    <property type="entry name" value="UDP-N-ACETYLBACILLOSAMINE N-ACETYLTRANSFERASE"/>
    <property type="match status" value="1"/>
</dbReference>
<keyword evidence="5" id="KW-0808">Transferase</keyword>
<feature type="binding site" evidence="3">
    <location>
        <begin position="13"/>
        <end position="15"/>
    </location>
    <ligand>
        <name>substrate</name>
    </ligand>
</feature>
<dbReference type="InterPro" id="IPR050179">
    <property type="entry name" value="Trans_hexapeptide_repeat"/>
</dbReference>
<dbReference type="InterPro" id="IPR020019">
    <property type="entry name" value="AcTrfase_PglD-like"/>
</dbReference>
<dbReference type="Pfam" id="PF17836">
    <property type="entry name" value="PglD_N"/>
    <property type="match status" value="1"/>
</dbReference>
<proteinExistence type="inferred from homology"/>
<evidence type="ECO:0000256" key="2">
    <source>
        <dbReference type="PIRSR" id="PIRSR620019-1"/>
    </source>
</evidence>